<dbReference type="InterPro" id="IPR029016">
    <property type="entry name" value="GAF-like_dom_sf"/>
</dbReference>
<dbReference type="InterPro" id="IPR014757">
    <property type="entry name" value="Tscrpt_reg_IclR_C"/>
</dbReference>
<evidence type="ECO:0000259" key="6">
    <source>
        <dbReference type="PROSITE" id="PS51078"/>
    </source>
</evidence>
<evidence type="ECO:0000256" key="1">
    <source>
        <dbReference type="ARBA" id="ARBA00023015"/>
    </source>
</evidence>
<name>A0A356LH86_9BURK</name>
<keyword evidence="2" id="KW-0238">DNA-binding</keyword>
<keyword evidence="4" id="KW-0472">Membrane</keyword>
<evidence type="ECO:0000313" key="8">
    <source>
        <dbReference type="Proteomes" id="UP000264036"/>
    </source>
</evidence>
<dbReference type="PROSITE" id="PS51077">
    <property type="entry name" value="HTH_ICLR"/>
    <property type="match status" value="1"/>
</dbReference>
<proteinExistence type="predicted"/>
<dbReference type="InterPro" id="IPR005471">
    <property type="entry name" value="Tscrpt_reg_IclR_N"/>
</dbReference>
<keyword evidence="4" id="KW-1133">Transmembrane helix</keyword>
<dbReference type="PROSITE" id="PS51078">
    <property type="entry name" value="ICLR_ED"/>
    <property type="match status" value="1"/>
</dbReference>
<dbReference type="InterPro" id="IPR050707">
    <property type="entry name" value="HTH_MetabolicPath_Reg"/>
</dbReference>
<keyword evidence="3" id="KW-0804">Transcription</keyword>
<evidence type="ECO:0000259" key="5">
    <source>
        <dbReference type="PROSITE" id="PS51077"/>
    </source>
</evidence>
<dbReference type="Pfam" id="PF09339">
    <property type="entry name" value="HTH_IclR"/>
    <property type="match status" value="1"/>
</dbReference>
<accession>A0A356LH86</accession>
<dbReference type="Gene3D" id="3.30.450.40">
    <property type="match status" value="1"/>
</dbReference>
<dbReference type="Pfam" id="PF01614">
    <property type="entry name" value="IclR_C"/>
    <property type="match status" value="1"/>
</dbReference>
<dbReference type="AlphaFoldDB" id="A0A356LH86"/>
<dbReference type="GO" id="GO:0003700">
    <property type="term" value="F:DNA-binding transcription factor activity"/>
    <property type="evidence" value="ECO:0007669"/>
    <property type="project" value="TreeGrafter"/>
</dbReference>
<dbReference type="Proteomes" id="UP000264036">
    <property type="component" value="Unassembled WGS sequence"/>
</dbReference>
<evidence type="ECO:0000256" key="2">
    <source>
        <dbReference type="ARBA" id="ARBA00023125"/>
    </source>
</evidence>
<dbReference type="PANTHER" id="PTHR30136:SF33">
    <property type="entry name" value="TRANSCRIPTIONAL REGULATORY PROTEIN"/>
    <property type="match status" value="1"/>
</dbReference>
<dbReference type="GO" id="GO:0003677">
    <property type="term" value="F:DNA binding"/>
    <property type="evidence" value="ECO:0007669"/>
    <property type="project" value="UniProtKB-KW"/>
</dbReference>
<feature type="domain" description="IclR-ED" evidence="6">
    <location>
        <begin position="77"/>
        <end position="260"/>
    </location>
</feature>
<dbReference type="GO" id="GO:0045892">
    <property type="term" value="P:negative regulation of DNA-templated transcription"/>
    <property type="evidence" value="ECO:0007669"/>
    <property type="project" value="TreeGrafter"/>
</dbReference>
<comment type="caution">
    <text evidence="7">The sequence shown here is derived from an EMBL/GenBank/DDBJ whole genome shotgun (WGS) entry which is preliminary data.</text>
</comment>
<feature type="domain" description="HTH iclR-type" evidence="5">
    <location>
        <begin position="14"/>
        <end position="76"/>
    </location>
</feature>
<keyword evidence="1" id="KW-0805">Transcription regulation</keyword>
<sequence>MTDPDSKVTDPQFASTLAQAIDVLACFRSGEPTLGNKQISVRTGLSPSTIARLTHTLVQLGYLRRAPQGRRYLLGPALLTLSYPLLASLQLRQIARPLMLRLALEINGAVSLVIRDRCNMVYVETSRANETLQAHPDIGAALPMMSTAAGKAWLCRACAEERNAALNRIRVEQSDHYKAHHHSLAATYREFERYGYCSNNQQWVPHSFGFAVPFAKPIDGNIFVLNCGVPITDGSFAERNRQIPKRLQVLVNSVQNTLGL</sequence>
<evidence type="ECO:0000313" key="7">
    <source>
        <dbReference type="EMBL" id="HBP30383.1"/>
    </source>
</evidence>
<evidence type="ECO:0000256" key="3">
    <source>
        <dbReference type="ARBA" id="ARBA00023163"/>
    </source>
</evidence>
<feature type="transmembrane region" description="Helical" evidence="4">
    <location>
        <begin position="72"/>
        <end position="91"/>
    </location>
</feature>
<dbReference type="EMBL" id="DOEK01000029">
    <property type="protein sequence ID" value="HBP30383.1"/>
    <property type="molecule type" value="Genomic_DNA"/>
</dbReference>
<dbReference type="SUPFAM" id="SSF55781">
    <property type="entry name" value="GAF domain-like"/>
    <property type="match status" value="1"/>
</dbReference>
<keyword evidence="4" id="KW-0812">Transmembrane</keyword>
<dbReference type="InterPro" id="IPR036390">
    <property type="entry name" value="WH_DNA-bd_sf"/>
</dbReference>
<gene>
    <name evidence="7" type="ORF">DD666_13300</name>
</gene>
<organism evidence="7 8">
    <name type="scientific">Advenella kashmirensis</name>
    <dbReference type="NCBI Taxonomy" id="310575"/>
    <lineage>
        <taxon>Bacteria</taxon>
        <taxon>Pseudomonadati</taxon>
        <taxon>Pseudomonadota</taxon>
        <taxon>Betaproteobacteria</taxon>
        <taxon>Burkholderiales</taxon>
        <taxon>Alcaligenaceae</taxon>
    </lineage>
</organism>
<dbReference type="Gene3D" id="1.10.10.10">
    <property type="entry name" value="Winged helix-like DNA-binding domain superfamily/Winged helix DNA-binding domain"/>
    <property type="match status" value="1"/>
</dbReference>
<protein>
    <submittedName>
        <fullName evidence="7">IclR family transcriptional regulator</fullName>
    </submittedName>
</protein>
<reference evidence="7 8" key="1">
    <citation type="journal article" date="2018" name="Nat. Biotechnol.">
        <title>A standardized bacterial taxonomy based on genome phylogeny substantially revises the tree of life.</title>
        <authorList>
            <person name="Parks D.H."/>
            <person name="Chuvochina M."/>
            <person name="Waite D.W."/>
            <person name="Rinke C."/>
            <person name="Skarshewski A."/>
            <person name="Chaumeil P.A."/>
            <person name="Hugenholtz P."/>
        </authorList>
    </citation>
    <scope>NUCLEOTIDE SEQUENCE [LARGE SCALE GENOMIC DNA]</scope>
    <source>
        <strain evidence="7">UBA10707</strain>
    </source>
</reference>
<evidence type="ECO:0000256" key="4">
    <source>
        <dbReference type="SAM" id="Phobius"/>
    </source>
</evidence>
<dbReference type="SMART" id="SM00346">
    <property type="entry name" value="HTH_ICLR"/>
    <property type="match status" value="1"/>
</dbReference>
<dbReference type="InterPro" id="IPR036388">
    <property type="entry name" value="WH-like_DNA-bd_sf"/>
</dbReference>
<dbReference type="SUPFAM" id="SSF46785">
    <property type="entry name" value="Winged helix' DNA-binding domain"/>
    <property type="match status" value="1"/>
</dbReference>
<dbReference type="PANTHER" id="PTHR30136">
    <property type="entry name" value="HELIX-TURN-HELIX TRANSCRIPTIONAL REGULATOR, ICLR FAMILY"/>
    <property type="match status" value="1"/>
</dbReference>